<evidence type="ECO:0000256" key="1">
    <source>
        <dbReference type="SAM" id="Coils"/>
    </source>
</evidence>
<gene>
    <name evidence="2" type="ORF">M9Y10_021887</name>
</gene>
<proteinExistence type="predicted"/>
<reference evidence="2 3" key="1">
    <citation type="submission" date="2024-04" db="EMBL/GenBank/DDBJ databases">
        <title>Tritrichomonas musculus Genome.</title>
        <authorList>
            <person name="Alves-Ferreira E."/>
            <person name="Grigg M."/>
            <person name="Lorenzi H."/>
            <person name="Galac M."/>
        </authorList>
    </citation>
    <scope>NUCLEOTIDE SEQUENCE [LARGE SCALE GENOMIC DNA]</scope>
    <source>
        <strain evidence="2 3">EAF2021</strain>
    </source>
</reference>
<evidence type="ECO:0000313" key="3">
    <source>
        <dbReference type="Proteomes" id="UP001470230"/>
    </source>
</evidence>
<protein>
    <submittedName>
        <fullName evidence="2">Uncharacterized protein</fullName>
    </submittedName>
</protein>
<keyword evidence="3" id="KW-1185">Reference proteome</keyword>
<dbReference type="EMBL" id="JAPFFF010000003">
    <property type="protein sequence ID" value="KAK8893465.1"/>
    <property type="molecule type" value="Genomic_DNA"/>
</dbReference>
<dbReference type="Proteomes" id="UP001470230">
    <property type="component" value="Unassembled WGS sequence"/>
</dbReference>
<name>A0ABR2KTZ4_9EUKA</name>
<accession>A0ABR2KTZ4</accession>
<evidence type="ECO:0000313" key="2">
    <source>
        <dbReference type="EMBL" id="KAK8893465.1"/>
    </source>
</evidence>
<organism evidence="2 3">
    <name type="scientific">Tritrichomonas musculus</name>
    <dbReference type="NCBI Taxonomy" id="1915356"/>
    <lineage>
        <taxon>Eukaryota</taxon>
        <taxon>Metamonada</taxon>
        <taxon>Parabasalia</taxon>
        <taxon>Tritrichomonadida</taxon>
        <taxon>Tritrichomonadidae</taxon>
        <taxon>Tritrichomonas</taxon>
    </lineage>
</organism>
<feature type="coiled-coil region" evidence="1">
    <location>
        <begin position="15"/>
        <end position="84"/>
    </location>
</feature>
<comment type="caution">
    <text evidence="2">The sequence shown here is derived from an EMBL/GenBank/DDBJ whole genome shotgun (WGS) entry which is preliminary data.</text>
</comment>
<keyword evidence="1" id="KW-0175">Coiled coil</keyword>
<sequence length="242" mass="28319">MTKSQKITPSIRKTIIALNQYLNELNQERVKYEEEYSYLQKAIAIIIKKKEKQKPIIDKMMGPIQALQDKADQNTNEINEFKMKNCSLRQQITEIEEKLSVGFQDAKQIQKETNFIESNLSDYQQIFSELFQPCPLPYPYTIDSYINWAIANRDKIILAKDQHDICEKIHNCSGNFNNLPFTEKEYVISLLKQCQDFTIDIVKEIRKADLYLSDNPAKHDHTIKQALKKYAVIALSMQKITF</sequence>